<organism evidence="7 8">
    <name type="scientific">Methanothermus fervidus (strain ATCC 43054 / DSM 2088 / JCM 10308 / V24 S)</name>
    <dbReference type="NCBI Taxonomy" id="523846"/>
    <lineage>
        <taxon>Archaea</taxon>
        <taxon>Methanobacteriati</taxon>
        <taxon>Methanobacteriota</taxon>
        <taxon>Methanomada group</taxon>
        <taxon>Methanobacteria</taxon>
        <taxon>Methanobacteriales</taxon>
        <taxon>Methanothermaceae</taxon>
        <taxon>Methanothermus</taxon>
    </lineage>
</organism>
<dbReference type="Gene3D" id="3.40.50.720">
    <property type="entry name" value="NAD(P)-binding Rossmann-like Domain"/>
    <property type="match status" value="1"/>
</dbReference>
<evidence type="ECO:0000256" key="4">
    <source>
        <dbReference type="ARBA" id="ARBA00022741"/>
    </source>
</evidence>
<dbReference type="Gene3D" id="3.30.470.20">
    <property type="entry name" value="ATP-grasp fold, B domain"/>
    <property type="match status" value="1"/>
</dbReference>
<dbReference type="InterPro" id="IPR051538">
    <property type="entry name" value="Acyl-CoA_Synth/Transferase"/>
</dbReference>
<dbReference type="OrthoDB" id="18103at2157"/>
<keyword evidence="8" id="KW-1185">Reference proteome</keyword>
<dbReference type="KEGG" id="mfv:Mfer_1000"/>
<comment type="catalytic activity">
    <reaction evidence="1">
        <text>acetate + ATP + CoA = acetyl-CoA + ADP + phosphate</text>
        <dbReference type="Rhea" id="RHEA:15081"/>
        <dbReference type="ChEBI" id="CHEBI:30089"/>
        <dbReference type="ChEBI" id="CHEBI:30616"/>
        <dbReference type="ChEBI" id="CHEBI:43474"/>
        <dbReference type="ChEBI" id="CHEBI:57287"/>
        <dbReference type="ChEBI" id="CHEBI:57288"/>
        <dbReference type="ChEBI" id="CHEBI:456216"/>
        <dbReference type="EC" id="6.2.1.13"/>
    </reaction>
</comment>
<proteinExistence type="predicted"/>
<dbReference type="PANTHER" id="PTHR43334">
    <property type="entry name" value="ACETATE--COA LIGASE [ADP-FORMING]"/>
    <property type="match status" value="1"/>
</dbReference>
<evidence type="ECO:0000256" key="1">
    <source>
        <dbReference type="ARBA" id="ARBA00001619"/>
    </source>
</evidence>
<evidence type="ECO:0000256" key="2">
    <source>
        <dbReference type="ARBA" id="ARBA00012957"/>
    </source>
</evidence>
<dbReference type="PANTHER" id="PTHR43334:SF2">
    <property type="entry name" value="ACETATE--COA LIGASE [ADP-FORMING]"/>
    <property type="match status" value="1"/>
</dbReference>
<keyword evidence="5" id="KW-0067">ATP-binding</keyword>
<dbReference type="InterPro" id="IPR032875">
    <property type="entry name" value="Succ_CoA_lig_flav_dom"/>
</dbReference>
<keyword evidence="4" id="KW-0547">Nucleotide-binding</keyword>
<dbReference type="GO" id="GO:0005524">
    <property type="term" value="F:ATP binding"/>
    <property type="evidence" value="ECO:0007669"/>
    <property type="project" value="UniProtKB-KW"/>
</dbReference>
<dbReference type="HOGENOM" id="CLU_007415_3_1_2"/>
<evidence type="ECO:0000259" key="6">
    <source>
        <dbReference type="SMART" id="SM00881"/>
    </source>
</evidence>
<accession>E3GW31</accession>
<dbReference type="InterPro" id="IPR043938">
    <property type="entry name" value="Ligase_CoA_dom"/>
</dbReference>
<dbReference type="Proteomes" id="UP000002315">
    <property type="component" value="Chromosome"/>
</dbReference>
<evidence type="ECO:0000313" key="7">
    <source>
        <dbReference type="EMBL" id="ADP77796.1"/>
    </source>
</evidence>
<sequence length="694" mass="77103">MSLKNIFYPNSVAVIGASKTKGKVGYSIIRNLKNFKGNVYPVNPKYKNLLGMKCYSSVLDVEDEIDLAVIAVPNIIVPKVLEECGEKNIRGAVIITAGFSEVGNYELENKIREIAKNYGIRIIGPNCLGIMNTHLDLNATFASIFPPKGKVSIVSQSGAILDAILDIAPLLNIGFSKVVSIGNKVDIQESDLLEYFIKDDDTEIVVLYIEGLKDKKFLKSAKKLSRKKPIIALKSGKTEIGKKAVKSHTGALAGEDSIYEAVFKEAGIIRAYTFEELVDLIHIFSTQPIIKSNKIAIITNAGGFGVLAADACVEHGMKLANFDKSTISKLKDVLPPTANISNPLDIIGDAPPERYEKCTELLGKDKNTDGILVVLTPQEMTKPIDVARSLVKIKNNCREVKNKPLITSFVGGVSVKDVKGYLRRRGIPSYLTPENGVKALSRLYNYSLMKVRKDYDEELEKIKEKFLKIRDKNRDYIDNLLKSPNEYKAKKLLDFYELPVPECYLAKNENEALEFCKKLGKCVMKIVSPEIIHKTEVGGVIINPDNPKKAYNTLVNNAKKHDPNVRIEGVLVEKFIDEEKIEVIVGAKRDKIFGPVLMVGLGGIFVEVLDDVSFGVYPITREFAVDMIKDLKSYKILEGVRGRKRKDINFLVECLMKIGVIMDIHEEIKEIDLNPVFVFNDGNGGCIGDARIII</sequence>
<evidence type="ECO:0000256" key="5">
    <source>
        <dbReference type="ARBA" id="ARBA00022840"/>
    </source>
</evidence>
<dbReference type="SUPFAM" id="SSF52210">
    <property type="entry name" value="Succinyl-CoA synthetase domains"/>
    <property type="match status" value="2"/>
</dbReference>
<dbReference type="STRING" id="523846.Mfer_1000"/>
<dbReference type="InterPro" id="IPR036291">
    <property type="entry name" value="NAD(P)-bd_dom_sf"/>
</dbReference>
<dbReference type="InterPro" id="IPR003781">
    <property type="entry name" value="CoA-bd"/>
</dbReference>
<gene>
    <name evidence="7" type="ordered locus">Mfer_1000</name>
</gene>
<dbReference type="EC" id="6.2.1.13" evidence="2"/>
<keyword evidence="3" id="KW-0436">Ligase</keyword>
<name>E3GW31_METFV</name>
<dbReference type="NCBIfam" id="TIGR02717">
    <property type="entry name" value="AcCoA-syn-alpha"/>
    <property type="match status" value="1"/>
</dbReference>
<dbReference type="Pfam" id="PF13549">
    <property type="entry name" value="ATP-grasp_5"/>
    <property type="match status" value="1"/>
</dbReference>
<dbReference type="Gene3D" id="3.30.1490.20">
    <property type="entry name" value="ATP-grasp fold, A domain"/>
    <property type="match status" value="1"/>
</dbReference>
<reference evidence="7 8" key="1">
    <citation type="journal article" date="2010" name="Stand. Genomic Sci.">
        <title>Complete genome sequence of Methanothermus fervidus type strain (V24S).</title>
        <authorList>
            <person name="Anderson I."/>
            <person name="Djao O.D."/>
            <person name="Misra M."/>
            <person name="Chertkov O."/>
            <person name="Nolan M."/>
            <person name="Lucas S."/>
            <person name="Lapidus A."/>
            <person name="Del Rio T.G."/>
            <person name="Tice H."/>
            <person name="Cheng J.F."/>
            <person name="Tapia R."/>
            <person name="Han C."/>
            <person name="Goodwin L."/>
            <person name="Pitluck S."/>
            <person name="Liolios K."/>
            <person name="Ivanova N."/>
            <person name="Mavromatis K."/>
            <person name="Mikhailova N."/>
            <person name="Pati A."/>
            <person name="Brambilla E."/>
            <person name="Chen A."/>
            <person name="Palaniappan K."/>
            <person name="Land M."/>
            <person name="Hauser L."/>
            <person name="Chang Y.J."/>
            <person name="Jeffries C.D."/>
            <person name="Sikorski J."/>
            <person name="Spring S."/>
            <person name="Rohde M."/>
            <person name="Eichinger K."/>
            <person name="Huber H."/>
            <person name="Wirth R."/>
            <person name="Goker M."/>
            <person name="Detter J.C."/>
            <person name="Woyke T."/>
            <person name="Bristow J."/>
            <person name="Eisen J.A."/>
            <person name="Markowitz V."/>
            <person name="Hugenholtz P."/>
            <person name="Klenk H.P."/>
            <person name="Kyrpides N.C."/>
        </authorList>
    </citation>
    <scope>NUCLEOTIDE SEQUENCE [LARGE SCALE GENOMIC DNA]</scope>
    <source>
        <strain evidence="8">ATCC 43054 / DSM 2088 / JCM 10308 / V24 S</strain>
    </source>
</reference>
<dbReference type="Gene3D" id="3.40.50.261">
    <property type="entry name" value="Succinyl-CoA synthetase domains"/>
    <property type="match status" value="2"/>
</dbReference>
<dbReference type="InterPro" id="IPR013815">
    <property type="entry name" value="ATP_grasp_subdomain_1"/>
</dbReference>
<dbReference type="SMART" id="SM00881">
    <property type="entry name" value="CoA_binding"/>
    <property type="match status" value="1"/>
</dbReference>
<evidence type="ECO:0000256" key="3">
    <source>
        <dbReference type="ARBA" id="ARBA00022598"/>
    </source>
</evidence>
<protein>
    <recommendedName>
        <fullName evidence="2">acetate--CoA ligase (ADP-forming)</fullName>
        <ecNumber evidence="2">6.2.1.13</ecNumber>
    </recommendedName>
</protein>
<dbReference type="Pfam" id="PF13380">
    <property type="entry name" value="CoA_binding_2"/>
    <property type="match status" value="1"/>
</dbReference>
<dbReference type="AlphaFoldDB" id="E3GW31"/>
<dbReference type="EMBL" id="CP002278">
    <property type="protein sequence ID" value="ADP77796.1"/>
    <property type="molecule type" value="Genomic_DNA"/>
</dbReference>
<dbReference type="GO" id="GO:0043758">
    <property type="term" value="F:acetate-CoA ligase (ADP-forming) activity"/>
    <property type="evidence" value="ECO:0007669"/>
    <property type="project" value="UniProtKB-EC"/>
</dbReference>
<dbReference type="SUPFAM" id="SSF51735">
    <property type="entry name" value="NAD(P)-binding Rossmann-fold domains"/>
    <property type="match status" value="1"/>
</dbReference>
<dbReference type="Pfam" id="PF13607">
    <property type="entry name" value="Succ_CoA_lig"/>
    <property type="match status" value="1"/>
</dbReference>
<dbReference type="Pfam" id="PF19045">
    <property type="entry name" value="Ligase_CoA_2"/>
    <property type="match status" value="1"/>
</dbReference>
<dbReference type="InterPro" id="IPR014089">
    <property type="entry name" value="AcCoA-synth-alpha"/>
</dbReference>
<dbReference type="SUPFAM" id="SSF56059">
    <property type="entry name" value="Glutathione synthetase ATP-binding domain-like"/>
    <property type="match status" value="1"/>
</dbReference>
<evidence type="ECO:0000313" key="8">
    <source>
        <dbReference type="Proteomes" id="UP000002315"/>
    </source>
</evidence>
<feature type="domain" description="CoA-binding" evidence="6">
    <location>
        <begin position="6"/>
        <end position="99"/>
    </location>
</feature>
<dbReference type="InterPro" id="IPR016102">
    <property type="entry name" value="Succinyl-CoA_synth-like"/>
</dbReference>